<dbReference type="Proteomes" id="UP000789920">
    <property type="component" value="Unassembled WGS sequence"/>
</dbReference>
<organism evidence="1 2">
    <name type="scientific">Racocetra persica</name>
    <dbReference type="NCBI Taxonomy" id="160502"/>
    <lineage>
        <taxon>Eukaryota</taxon>
        <taxon>Fungi</taxon>
        <taxon>Fungi incertae sedis</taxon>
        <taxon>Mucoromycota</taxon>
        <taxon>Glomeromycotina</taxon>
        <taxon>Glomeromycetes</taxon>
        <taxon>Diversisporales</taxon>
        <taxon>Gigasporaceae</taxon>
        <taxon>Racocetra</taxon>
    </lineage>
</organism>
<comment type="caution">
    <text evidence="1">The sequence shown here is derived from an EMBL/GenBank/DDBJ whole genome shotgun (WGS) entry which is preliminary data.</text>
</comment>
<evidence type="ECO:0000313" key="1">
    <source>
        <dbReference type="EMBL" id="CAG8604169.1"/>
    </source>
</evidence>
<name>A0ACA9MRG7_9GLOM</name>
<reference evidence="1" key="1">
    <citation type="submission" date="2021-06" db="EMBL/GenBank/DDBJ databases">
        <authorList>
            <person name="Kallberg Y."/>
            <person name="Tangrot J."/>
            <person name="Rosling A."/>
        </authorList>
    </citation>
    <scope>NUCLEOTIDE SEQUENCE</scope>
    <source>
        <strain evidence="1">MA461A</strain>
    </source>
</reference>
<accession>A0ACA9MRG7</accession>
<dbReference type="EMBL" id="CAJVQC010009402">
    <property type="protein sequence ID" value="CAG8604169.1"/>
    <property type="molecule type" value="Genomic_DNA"/>
</dbReference>
<feature type="non-terminal residue" evidence="1">
    <location>
        <position position="1"/>
    </location>
</feature>
<proteinExistence type="predicted"/>
<gene>
    <name evidence="1" type="ORF">RPERSI_LOCUS6037</name>
</gene>
<sequence length="224" mass="25817">LNIEQGLELAHNQLNNKILALIIKIKNLASFSYEFYHSSNLEILDLKSDINLKKSWNLMIFMLEYIQALKPTLDLLVANNQIVNNFSFNKAEWVAINVTLKLFEQTTMYFYESYPTLDDICSINIAKTLGIIDQSFIFLAILDSQIKHLVFSAYLIQNVYEQIKTMFNAINTTILSTNRLSFAVNNIKQETALNNEFSSSITLLLSELNQYLILPEDKKIDPFL</sequence>
<evidence type="ECO:0000313" key="2">
    <source>
        <dbReference type="Proteomes" id="UP000789920"/>
    </source>
</evidence>
<keyword evidence="2" id="KW-1185">Reference proteome</keyword>
<protein>
    <submittedName>
        <fullName evidence="1">31446_t:CDS:1</fullName>
    </submittedName>
</protein>